<proteinExistence type="predicted"/>
<evidence type="ECO:0000313" key="1">
    <source>
        <dbReference type="EMBL" id="KAI3719915.1"/>
    </source>
</evidence>
<keyword evidence="2" id="KW-1185">Reference proteome</keyword>
<accession>A0ACB9BCH4</accession>
<dbReference type="Proteomes" id="UP001055879">
    <property type="component" value="Linkage Group LG06"/>
</dbReference>
<evidence type="ECO:0000313" key="2">
    <source>
        <dbReference type="Proteomes" id="UP001055879"/>
    </source>
</evidence>
<reference evidence="1 2" key="2">
    <citation type="journal article" date="2022" name="Mol. Ecol. Resour.">
        <title>The genomes of chicory, endive, great burdock and yacon provide insights into Asteraceae paleo-polyploidization history and plant inulin production.</title>
        <authorList>
            <person name="Fan W."/>
            <person name="Wang S."/>
            <person name="Wang H."/>
            <person name="Wang A."/>
            <person name="Jiang F."/>
            <person name="Liu H."/>
            <person name="Zhao H."/>
            <person name="Xu D."/>
            <person name="Zhang Y."/>
        </authorList>
    </citation>
    <scope>NUCLEOTIDE SEQUENCE [LARGE SCALE GENOMIC DNA]</scope>
    <source>
        <strain evidence="2">cv. Niubang</strain>
    </source>
</reference>
<organism evidence="1 2">
    <name type="scientific">Arctium lappa</name>
    <name type="common">Greater burdock</name>
    <name type="synonym">Lappa major</name>
    <dbReference type="NCBI Taxonomy" id="4217"/>
    <lineage>
        <taxon>Eukaryota</taxon>
        <taxon>Viridiplantae</taxon>
        <taxon>Streptophyta</taxon>
        <taxon>Embryophyta</taxon>
        <taxon>Tracheophyta</taxon>
        <taxon>Spermatophyta</taxon>
        <taxon>Magnoliopsida</taxon>
        <taxon>eudicotyledons</taxon>
        <taxon>Gunneridae</taxon>
        <taxon>Pentapetalae</taxon>
        <taxon>asterids</taxon>
        <taxon>campanulids</taxon>
        <taxon>Asterales</taxon>
        <taxon>Asteraceae</taxon>
        <taxon>Carduoideae</taxon>
        <taxon>Cardueae</taxon>
        <taxon>Arctiinae</taxon>
        <taxon>Arctium</taxon>
    </lineage>
</organism>
<comment type="caution">
    <text evidence="1">The sequence shown here is derived from an EMBL/GenBank/DDBJ whole genome shotgun (WGS) entry which is preliminary data.</text>
</comment>
<reference evidence="2" key="1">
    <citation type="journal article" date="2022" name="Mol. Ecol. Resour.">
        <title>The genomes of chicory, endive, great burdock and yacon provide insights into Asteraceae palaeo-polyploidization history and plant inulin production.</title>
        <authorList>
            <person name="Fan W."/>
            <person name="Wang S."/>
            <person name="Wang H."/>
            <person name="Wang A."/>
            <person name="Jiang F."/>
            <person name="Liu H."/>
            <person name="Zhao H."/>
            <person name="Xu D."/>
            <person name="Zhang Y."/>
        </authorList>
    </citation>
    <scope>NUCLEOTIDE SEQUENCE [LARGE SCALE GENOMIC DNA]</scope>
    <source>
        <strain evidence="2">cv. Niubang</strain>
    </source>
</reference>
<protein>
    <submittedName>
        <fullName evidence="1">Uncharacterized protein</fullName>
    </submittedName>
</protein>
<gene>
    <name evidence="1" type="ORF">L6452_20821</name>
</gene>
<sequence>MAGGAEPPNKKSDAPDPNSPFYIHASDYPKQMHVNDNLTDSNYADWSQEMMNFLFAKNKVGFVDGTIEKPEKTHTNYMLWMRCDVMVKGWLTTAMERDIRGSVKYANTASEIWADLQERFGKESAPRAYELKQTLASTHQNGASVSTYYTKLRAIWDEMQAALPLPRCTCSGCKCDVTKNLSQLRDKEKLYEFLMGLDNEFSVIRIQILATNLIPSLGNAYHLVTEDERQRSISNDKRPSVEAAAFKTTMLDGHSKEGCFKRIGYPEWWPGNKRRTESRPKASCVDAESSPIPGLSTDQYRTFLKHFEEKEGTNRDRTKPTAYMTGKRDVNDDWVVDSGSTEHIVHNDSILENITKTRFEKPVLIPNGDVIPVEGKGSCFLPGGTKLNGVLHIPKFTCNLLSVSRICKDLQCAVTFFPDFCVMQKLYTKNLIGAGECKRGLYRMGVFEQSRKAMVTTGDIWHKRLGHASNEKLTKIESLSSFSFNKQCDSCSKSKRTRLPFSNSEIKTSGCFELLHCDIWGKYRTLSLSGAGYFLTIVDDFSRVVWVFLLKFKHEASKHLMNFHKMIKNQFDRSIKKIRCDNGGEFTSNDMLNFYNEEGIKLETSCPHTPQQNGVVERKHRHLLETARALRFQANLPKRFWGECILTATYIINRLPSRVIDNKTPYEIVFGQRPDYDFMKVFGCLAYYGNTETKGDKFEMKGRPGIFLGYPTGSKGYKIYDIEKRRMVVSRDVRFHETKFPFTETENQTSQGDCFDETMSYDVNDEERGLDSVEDQHTSSSDDSEFLHDNEAQHMHEVETEHNTTTFLAAIDSIDEPKYLHQAVKDERWKDAMKREVRALEENNTWTIEDLPEGKRAIDSKWVYKVKYKPNGEVERFKARLVAKGFTQMEGVDYHDTFAPVAKLVTVRTLLAVVVKRNWSIQQLDVNNAFLHGDLDEKVYMKIPQGFSTGGKTKVCRLRKSLYGLKQASRNWYQKFTNALLELQFKQSKADHSLFILRQENVFIAALIYVDDVIIVGNDTNKIQETKEELDKRFSIKDLGNLKYFLGIEVTRVPEGLVLSQRKYILDIFDDCGMQGCRPCSFPIEQNLKLDKGEKDPKIDASQYRRIIGRLLYLQATRPDIAYTVNLLSQFVADPRQPHMTAAVRVLRYLKTTPGQGVLLPRAGGSNLLAYCDSDWLGCPLTRRSRTGYVLLLGGAPISWKTKKQSVVSRSSAEVEYRSMATTVSEVLWVRWLLTELDENIIGPTPLFCDNQVARHIATNPVFHERTKHVEMDCFFVRERVDTKEIVPCSVDTKLQIADLLTKGLGTQQLQFFLGKLGARNLHAPT</sequence>
<dbReference type="EMBL" id="CM042052">
    <property type="protein sequence ID" value="KAI3719915.1"/>
    <property type="molecule type" value="Genomic_DNA"/>
</dbReference>
<name>A0ACB9BCH4_ARCLA</name>